<feature type="compositionally biased region" description="Polar residues" evidence="2">
    <location>
        <begin position="218"/>
        <end position="240"/>
    </location>
</feature>
<feature type="compositionally biased region" description="Basic and acidic residues" evidence="2">
    <location>
        <begin position="577"/>
        <end position="607"/>
    </location>
</feature>
<organism evidence="3 4">
    <name type="scientific">Takifugu bimaculatus</name>
    <dbReference type="NCBI Taxonomy" id="433685"/>
    <lineage>
        <taxon>Eukaryota</taxon>
        <taxon>Metazoa</taxon>
        <taxon>Chordata</taxon>
        <taxon>Craniata</taxon>
        <taxon>Vertebrata</taxon>
        <taxon>Euteleostomi</taxon>
        <taxon>Actinopterygii</taxon>
        <taxon>Neopterygii</taxon>
        <taxon>Teleostei</taxon>
        <taxon>Neoteleostei</taxon>
        <taxon>Acanthomorphata</taxon>
        <taxon>Eupercaria</taxon>
        <taxon>Tetraodontiformes</taxon>
        <taxon>Tetradontoidea</taxon>
        <taxon>Tetraodontidae</taxon>
        <taxon>Takifugu</taxon>
    </lineage>
</organism>
<feature type="compositionally biased region" description="Basic and acidic residues" evidence="2">
    <location>
        <begin position="1396"/>
        <end position="1405"/>
    </location>
</feature>
<feature type="compositionally biased region" description="Polar residues" evidence="2">
    <location>
        <begin position="613"/>
        <end position="626"/>
    </location>
</feature>
<feature type="coiled-coil region" evidence="1">
    <location>
        <begin position="1072"/>
        <end position="1106"/>
    </location>
</feature>
<feature type="compositionally biased region" description="Basic and acidic residues" evidence="2">
    <location>
        <begin position="504"/>
        <end position="530"/>
    </location>
</feature>
<feature type="region of interest" description="Disordered" evidence="2">
    <location>
        <begin position="1302"/>
        <end position="1346"/>
    </location>
</feature>
<keyword evidence="4" id="KW-1185">Reference proteome</keyword>
<feature type="compositionally biased region" description="Polar residues" evidence="2">
    <location>
        <begin position="423"/>
        <end position="441"/>
    </location>
</feature>
<comment type="caution">
    <text evidence="3">The sequence shown here is derived from an EMBL/GenBank/DDBJ whole genome shotgun (WGS) entry which is preliminary data.</text>
</comment>
<evidence type="ECO:0000256" key="1">
    <source>
        <dbReference type="SAM" id="Coils"/>
    </source>
</evidence>
<accession>A0A4Z2CHX8</accession>
<feature type="compositionally biased region" description="Polar residues" evidence="2">
    <location>
        <begin position="563"/>
        <end position="576"/>
    </location>
</feature>
<dbReference type="EMBL" id="SWLE01000001">
    <property type="protein sequence ID" value="TNN03710.1"/>
    <property type="molecule type" value="Genomic_DNA"/>
</dbReference>
<feature type="region of interest" description="Disordered" evidence="2">
    <location>
        <begin position="1358"/>
        <end position="1534"/>
    </location>
</feature>
<reference evidence="3 4" key="1">
    <citation type="submission" date="2019-04" db="EMBL/GenBank/DDBJ databases">
        <title>The sequence and de novo assembly of Takifugu bimaculatus genome using PacBio and Hi-C technologies.</title>
        <authorList>
            <person name="Xu P."/>
            <person name="Liu B."/>
            <person name="Zhou Z."/>
        </authorList>
    </citation>
    <scope>NUCLEOTIDE SEQUENCE [LARGE SCALE GENOMIC DNA]</scope>
    <source>
        <strain evidence="3">TB-2018</strain>
        <tissue evidence="3">Muscle</tissue>
    </source>
</reference>
<feature type="compositionally biased region" description="Pro residues" evidence="2">
    <location>
        <begin position="1556"/>
        <end position="1567"/>
    </location>
</feature>
<feature type="compositionally biased region" description="Basic and acidic residues" evidence="2">
    <location>
        <begin position="312"/>
        <end position="321"/>
    </location>
</feature>
<evidence type="ECO:0000313" key="4">
    <source>
        <dbReference type="Proteomes" id="UP000516260"/>
    </source>
</evidence>
<dbReference type="Proteomes" id="UP000516260">
    <property type="component" value="Chromosome 1"/>
</dbReference>
<feature type="compositionally biased region" description="Polar residues" evidence="2">
    <location>
        <begin position="1329"/>
        <end position="1340"/>
    </location>
</feature>
<evidence type="ECO:0000313" key="3">
    <source>
        <dbReference type="EMBL" id="TNN03710.1"/>
    </source>
</evidence>
<keyword evidence="1" id="KW-0175">Coiled coil</keyword>
<feature type="compositionally biased region" description="Polar residues" evidence="2">
    <location>
        <begin position="1367"/>
        <end position="1381"/>
    </location>
</feature>
<evidence type="ECO:0000256" key="2">
    <source>
        <dbReference type="SAM" id="MobiDB-lite"/>
    </source>
</evidence>
<feature type="region of interest" description="Disordered" evidence="2">
    <location>
        <begin position="284"/>
        <end position="627"/>
    </location>
</feature>
<feature type="region of interest" description="Disordered" evidence="2">
    <location>
        <begin position="195"/>
        <end position="258"/>
    </location>
</feature>
<feature type="compositionally biased region" description="Polar residues" evidence="2">
    <location>
        <begin position="287"/>
        <end position="299"/>
    </location>
</feature>
<feature type="compositionally biased region" description="Polar residues" evidence="2">
    <location>
        <begin position="1568"/>
        <end position="1577"/>
    </location>
</feature>
<feature type="compositionally biased region" description="Basic and acidic residues" evidence="2">
    <location>
        <begin position="329"/>
        <end position="339"/>
    </location>
</feature>
<dbReference type="Gene3D" id="1.20.58.60">
    <property type="match status" value="1"/>
</dbReference>
<protein>
    <submittedName>
        <fullName evidence="3">Uncharacterized protein</fullName>
    </submittedName>
</protein>
<feature type="compositionally biased region" description="Polar residues" evidence="2">
    <location>
        <begin position="1406"/>
        <end position="1417"/>
    </location>
</feature>
<sequence length="1631" mass="178536">MTPAATGALKLPPSFTTLSTIAIQAGQSQLTVSVLRKHEREVLSVVSGRGEDGGRKVKEEGLSAAMAASLTEAWSLLLHLLHRRQEVLMMASEFYCRASEFAARLDTYEDLQLRAEQDGGTDVACTRRELLKNSLQVLTSSNVLFQSLRQLQRTEALQRSGGVLQAEGACEEDSQCSSGVVLRLEELVETLQDRRRRTDQVLRRQRPDSSQDGDRSDNWSLSGGPSLEQIQNLGPTSADNQELESEPGDLHPACGPAETKNLQFGFSLNLENKSRLDVRMDLEGTRTKQPGATSSQNTETHGRGPHPETGPEDTKESRSDMETYSNEPGDSRSEFKPDLKIASSSDLQSDLEDTRTQHFGSSSTDTDLESEPRDLSPVSRLKDTGNVLTNSSSGETRDPDLKQGSETPEARNATRVIHPGSGLDQTGCTSDELQTSASVKTTDLESAPPGRRESMPQPKPVWSLEPPAEHHPKLAPGETTNQQPGPNTLEARDLQPGSTLQQDSELKPDLYKSALKPEPRSVRTGNRDPGLRVSRIPLLISGLGLKSEETPGPLPGPRVDLTPGSNSPVLSLSEIKSGSREKNKSEFKSDQSRSSLDPKPKQHRLETVLRPSSPRSDVQPAQTTKVPSGFVMGADLDLGPGSGEEHQPTSKEILALQSESRYQAPINRQPEEIYRTQPEEENQNKQLMLSWERVMDQVLTEQLRNRSGAAQSADPAASPSPQLAHRADLVWAELKSLKMKISSNLQLLRPYVGFLRMAHQTKKKFNSSWKETGQKFLTAQELGNGFLRTVATMSGAQVNLQTLLPEVRRQLEHLDAIKQEVNELWRHHQVQIQQQASVRRYQDRLQKILQDLTSVSELLDSCTLMDLGSDVQTSRLLEHFSQARPHFTQLDGEVEDTKQSWETLRGAQHLLEVPELKAAVDEEPLSEMLKLHGSVKTKICGVESILELTSRFHHTGPAGGSTRTGRTDRGMKADLATACCMIIVHHVSSWRFCSGPVLELVQLLDARLVSLDRVFISWVTEASRREDGLHRDVLSRGLGQLRDSFMDLKKRFRSLKLNFLKRNDRTRNVKAIRNQLQQVELYEEKLQVLQKRLQALLERLGSEVKEEGAACEARAAVSELQRQMREFEQSICNHQRTLEMTHKLQRATEEYHFWSEEASATIARVDRASSECRSTDAVSLLYQQFQTFEWPTLPEQDERISRITAHGDTVICSQMFTSSSSVLKAQCQIHPITAHFCPVAMAPQATPPPADASGGGGVEVETMSEGSYECTSPDDISLPPLAETPEVVHSDVEEGFSSHSFHIGHQSHQQPDLAGSGLAHGGTGPPPLTSLSLEDTSSVHTGAGCSLPSRTFCPAQSVAGKNEPLPHNQSCSRPQAASRTDSAGGDVVDDSLCPHADGRVPEKSGDTGSRQRSSSSWGDLLTPQMAPATNPGCCTDAEETEESRFPGTAPGFGSFPNSPDHDGPPWGTCLPASSACSTHERLTSSVTQQRLHEPGLAPSGPVAPQPTSLAQALPQQPNRHGAHPPPPPGLLTPEQEANICQPVTICEEIRLTPQIRGPPLPAPPTPPQVYSETLPQGQGSGSAPRCFTQPLSGASVMEGSPVTLEVEVSGEPEPRVAGWVAYNHLHNSTEA</sequence>
<feature type="compositionally biased region" description="Basic and acidic residues" evidence="2">
    <location>
        <begin position="195"/>
        <end position="217"/>
    </location>
</feature>
<name>A0A4Z2CHX8_9TELE</name>
<feature type="compositionally biased region" description="Polar residues" evidence="2">
    <location>
        <begin position="1505"/>
        <end position="1518"/>
    </location>
</feature>
<feature type="region of interest" description="Disordered" evidence="2">
    <location>
        <begin position="1247"/>
        <end position="1281"/>
    </location>
</feature>
<feature type="region of interest" description="Disordered" evidence="2">
    <location>
        <begin position="1555"/>
        <end position="1594"/>
    </location>
</feature>
<proteinExistence type="predicted"/>
<gene>
    <name evidence="3" type="ORF">fugu_000739</name>
</gene>